<dbReference type="GO" id="GO:0001664">
    <property type="term" value="F:G protein-coupled receptor binding"/>
    <property type="evidence" value="ECO:0007669"/>
    <property type="project" value="TreeGrafter"/>
</dbReference>
<dbReference type="GO" id="GO:0007589">
    <property type="term" value="P:body fluid secretion"/>
    <property type="evidence" value="ECO:0007669"/>
    <property type="project" value="InterPro"/>
</dbReference>
<accession>A0A1B0DIH3</accession>
<evidence type="ECO:0000313" key="4">
    <source>
        <dbReference type="EnsemblMetazoa" id="PPAI007958-PA"/>
    </source>
</evidence>
<protein>
    <submittedName>
        <fullName evidence="4">Uncharacterized protein</fullName>
    </submittedName>
</protein>
<evidence type="ECO:0000256" key="1">
    <source>
        <dbReference type="ARBA" id="ARBA00004613"/>
    </source>
</evidence>
<dbReference type="InterPro" id="IPR034439">
    <property type="entry name" value="DH2-like"/>
</dbReference>
<evidence type="ECO:0000256" key="3">
    <source>
        <dbReference type="ARBA" id="ARBA00022525"/>
    </source>
</evidence>
<dbReference type="PANTHER" id="PTHR41146:SF1">
    <property type="entry name" value="DIURETIC HORMONE CLASS 2"/>
    <property type="match status" value="1"/>
</dbReference>
<proteinExistence type="inferred from homology"/>
<dbReference type="PANTHER" id="PTHR41146">
    <property type="entry name" value="DIURETIC HORMONE CLASS 2"/>
    <property type="match status" value="1"/>
</dbReference>
<keyword evidence="5" id="KW-1185">Reference proteome</keyword>
<reference evidence="4" key="1">
    <citation type="submission" date="2022-08" db="UniProtKB">
        <authorList>
            <consortium name="EnsemblMetazoa"/>
        </authorList>
    </citation>
    <scope>IDENTIFICATION</scope>
    <source>
        <strain evidence="4">Israel</strain>
    </source>
</reference>
<dbReference type="GO" id="GO:0008613">
    <property type="term" value="F:diuretic hormone activity"/>
    <property type="evidence" value="ECO:0007669"/>
    <property type="project" value="InterPro"/>
</dbReference>
<dbReference type="VEuPathDB" id="VectorBase:PPAI007958"/>
<name>A0A1B0DIH3_PHLPP</name>
<dbReference type="AlphaFoldDB" id="A0A1B0DIH3"/>
<dbReference type="EnsemblMetazoa" id="PPAI007958-RA">
    <property type="protein sequence ID" value="PPAI007958-PA"/>
    <property type="gene ID" value="PPAI007958"/>
</dbReference>
<dbReference type="GO" id="GO:0005615">
    <property type="term" value="C:extracellular space"/>
    <property type="evidence" value="ECO:0007669"/>
    <property type="project" value="TreeGrafter"/>
</dbReference>
<keyword evidence="3" id="KW-0964">Secreted</keyword>
<comment type="similarity">
    <text evidence="2">Belongs to the diuretic hormone class 2 family.</text>
</comment>
<dbReference type="Proteomes" id="UP000092462">
    <property type="component" value="Unassembled WGS sequence"/>
</dbReference>
<evidence type="ECO:0000256" key="2">
    <source>
        <dbReference type="ARBA" id="ARBA00007773"/>
    </source>
</evidence>
<dbReference type="VEuPathDB" id="VectorBase:PPAPM1_008503"/>
<evidence type="ECO:0000313" key="5">
    <source>
        <dbReference type="Proteomes" id="UP000092462"/>
    </source>
</evidence>
<dbReference type="EMBL" id="AJVK01015526">
    <property type="status" value="NOT_ANNOTATED_CDS"/>
    <property type="molecule type" value="Genomic_DNA"/>
</dbReference>
<organism evidence="4 5">
    <name type="scientific">Phlebotomus papatasi</name>
    <name type="common">Sandfly</name>
    <dbReference type="NCBI Taxonomy" id="29031"/>
    <lineage>
        <taxon>Eukaryota</taxon>
        <taxon>Metazoa</taxon>
        <taxon>Ecdysozoa</taxon>
        <taxon>Arthropoda</taxon>
        <taxon>Hexapoda</taxon>
        <taxon>Insecta</taxon>
        <taxon>Pterygota</taxon>
        <taxon>Neoptera</taxon>
        <taxon>Endopterygota</taxon>
        <taxon>Diptera</taxon>
        <taxon>Nematocera</taxon>
        <taxon>Psychodoidea</taxon>
        <taxon>Psychodidae</taxon>
        <taxon>Phlebotomus</taxon>
        <taxon>Phlebotomus</taxon>
    </lineage>
</organism>
<comment type="subcellular location">
    <subcellularLocation>
        <location evidence="1">Secreted</location>
    </subcellularLocation>
</comment>
<sequence>MVGSILGEAETATDACSKRTVDFGLARGFSGIQEAKHRMGLAAANYAGGPGRKRRSDSTPVAPPDSEA</sequence>